<proteinExistence type="predicted"/>
<protein>
    <submittedName>
        <fullName evidence="1">Uncharacterized protein</fullName>
    </submittedName>
</protein>
<name>A0ABR6MZK7_9DEIO</name>
<dbReference type="EMBL" id="JACHFV010000023">
    <property type="protein sequence ID" value="MBB5297353.1"/>
    <property type="molecule type" value="Genomic_DNA"/>
</dbReference>
<sequence>MHPADERAQKLVLALRNHNLDQVIAMLPALGQPSRVMRSSLKPVFDQAARDGINLLNPVPVDAPHPEPVREVRLRVAINQEDAVPEAGQREADVAYTAGLAHTTGIT</sequence>
<comment type="caution">
    <text evidence="1">The sequence shown here is derived from an EMBL/GenBank/DDBJ whole genome shotgun (WGS) entry which is preliminary data.</text>
</comment>
<evidence type="ECO:0000313" key="1">
    <source>
        <dbReference type="EMBL" id="MBB5297353.1"/>
    </source>
</evidence>
<reference evidence="1 2" key="1">
    <citation type="submission" date="2020-08" db="EMBL/GenBank/DDBJ databases">
        <title>Genomic Encyclopedia of Type Strains, Phase IV (KMG-IV): sequencing the most valuable type-strain genomes for metagenomic binning, comparative biology and taxonomic classification.</title>
        <authorList>
            <person name="Goeker M."/>
        </authorList>
    </citation>
    <scope>NUCLEOTIDE SEQUENCE [LARGE SCALE GENOMIC DNA]</scope>
    <source>
        <strain evidence="1 2">DSM 105434</strain>
    </source>
</reference>
<organism evidence="1 2">
    <name type="scientific">Deinococcus metallilatus</name>
    <dbReference type="NCBI Taxonomy" id="1211322"/>
    <lineage>
        <taxon>Bacteria</taxon>
        <taxon>Thermotogati</taxon>
        <taxon>Deinococcota</taxon>
        <taxon>Deinococci</taxon>
        <taxon>Deinococcales</taxon>
        <taxon>Deinococcaceae</taxon>
        <taxon>Deinococcus</taxon>
    </lineage>
</organism>
<keyword evidence="2" id="KW-1185">Reference proteome</keyword>
<gene>
    <name evidence="1" type="ORF">HNQ10_004226</name>
</gene>
<dbReference type="Proteomes" id="UP000536909">
    <property type="component" value="Unassembled WGS sequence"/>
</dbReference>
<accession>A0ABR6MZK7</accession>
<evidence type="ECO:0000313" key="2">
    <source>
        <dbReference type="Proteomes" id="UP000536909"/>
    </source>
</evidence>